<dbReference type="OrthoDB" id="2679642at2"/>
<sequence length="152" mass="17511">MKYSMRCAVYEEMIAALKRPPRGIEDMLLHASYNTKVAGIAPFYGYYLYPHEWLHQSLESDSTLLAELNVAMAIALDAPTLEADPKMSLYFSLIASRARQNVCEHSLQVAFKTTMLFQKYVYLHHKVSILAEDHSFNIRKYRKFLKNAASQN</sequence>
<dbReference type="EMBL" id="RAPK01000006">
    <property type="protein sequence ID" value="RKD75938.1"/>
    <property type="molecule type" value="Genomic_DNA"/>
</dbReference>
<dbReference type="Proteomes" id="UP000285120">
    <property type="component" value="Unassembled WGS sequence"/>
</dbReference>
<evidence type="ECO:0000313" key="2">
    <source>
        <dbReference type="Proteomes" id="UP000285120"/>
    </source>
</evidence>
<dbReference type="RefSeq" id="WP_120191363.1">
    <property type="nucleotide sequence ID" value="NZ_RAPK01000006.1"/>
</dbReference>
<gene>
    <name evidence="1" type="ORF">ATL39_0148</name>
</gene>
<comment type="caution">
    <text evidence="1">The sequence shown here is derived from an EMBL/GenBank/DDBJ whole genome shotgun (WGS) entry which is preliminary data.</text>
</comment>
<keyword evidence="2" id="KW-1185">Reference proteome</keyword>
<reference evidence="1 2" key="1">
    <citation type="submission" date="2018-09" db="EMBL/GenBank/DDBJ databases">
        <title>Genomic Encyclopedia of Archaeal and Bacterial Type Strains, Phase II (KMG-II): from individual species to whole genera.</title>
        <authorList>
            <person name="Goeker M."/>
        </authorList>
    </citation>
    <scope>NUCLEOTIDE SEQUENCE [LARGE SCALE GENOMIC DNA]</scope>
    <source>
        <strain evidence="1 2">DSM 17008</strain>
    </source>
</reference>
<evidence type="ECO:0000313" key="1">
    <source>
        <dbReference type="EMBL" id="RKD75938.1"/>
    </source>
</evidence>
<protein>
    <submittedName>
        <fullName evidence="1">Uncharacterized protein</fullName>
    </submittedName>
</protein>
<name>A0A419V7H5_9BACL</name>
<organism evidence="1 2">
    <name type="scientific">Sinobaca qinghaiensis</name>
    <dbReference type="NCBI Taxonomy" id="342944"/>
    <lineage>
        <taxon>Bacteria</taxon>
        <taxon>Bacillati</taxon>
        <taxon>Bacillota</taxon>
        <taxon>Bacilli</taxon>
        <taxon>Bacillales</taxon>
        <taxon>Sporolactobacillaceae</taxon>
        <taxon>Sinobaca</taxon>
    </lineage>
</organism>
<dbReference type="AlphaFoldDB" id="A0A419V7H5"/>
<accession>A0A419V7H5</accession>
<proteinExistence type="predicted"/>